<dbReference type="Proteomes" id="UP000784294">
    <property type="component" value="Unassembled WGS sequence"/>
</dbReference>
<evidence type="ECO:0000313" key="4">
    <source>
        <dbReference type="EMBL" id="VEL10276.1"/>
    </source>
</evidence>
<dbReference type="InterPro" id="IPR006029">
    <property type="entry name" value="Neurotrans-gated_channel_TM"/>
</dbReference>
<feature type="transmembrane region" description="Helical" evidence="1">
    <location>
        <begin position="246"/>
        <end position="267"/>
    </location>
</feature>
<protein>
    <recommendedName>
        <fullName evidence="3">Neurotransmitter-gated ion-channel transmembrane domain-containing protein</fullName>
    </recommendedName>
</protein>
<keyword evidence="1" id="KW-1133">Transmembrane helix</keyword>
<feature type="chain" id="PRO_5018713858" description="Neurotransmitter-gated ion-channel transmembrane domain-containing protein" evidence="2">
    <location>
        <begin position="23"/>
        <end position="291"/>
    </location>
</feature>
<keyword evidence="5" id="KW-1185">Reference proteome</keyword>
<reference evidence="4" key="1">
    <citation type="submission" date="2018-11" db="EMBL/GenBank/DDBJ databases">
        <authorList>
            <consortium name="Pathogen Informatics"/>
        </authorList>
    </citation>
    <scope>NUCLEOTIDE SEQUENCE</scope>
</reference>
<sequence length="291" mass="33608">MSLTSLSVMMTVFVLNLHHCGPMRHELPRCLRCLIEKPAKTKVSMRQSRIRKRILDYASISPMRRGQHSPIFTTRTVANEHFEEDQIYALENISHHRQHFMPSPRATPVARSLLARNLSMQIALDRSARNMMFISQVYRLLKCMDTSSISGASEEQVMRNSGSQAKRLHYGANRSPTRSHSTEDRRFTHLRNAPSPEGVTSAGLFERSELLRLLLDIDNRRDMEEGETRRIEEWRQVARVMDRTLFWAYLACATFSTLFILVVAPAFQIMPEARLKNEHHISGTNYTLEPV</sequence>
<keyword evidence="1" id="KW-0472">Membrane</keyword>
<feature type="signal peptide" evidence="2">
    <location>
        <begin position="1"/>
        <end position="22"/>
    </location>
</feature>
<dbReference type="EMBL" id="CAAALY010008556">
    <property type="protein sequence ID" value="VEL10276.1"/>
    <property type="molecule type" value="Genomic_DNA"/>
</dbReference>
<keyword evidence="2" id="KW-0732">Signal</keyword>
<comment type="caution">
    <text evidence="4">The sequence shown here is derived from an EMBL/GenBank/DDBJ whole genome shotgun (WGS) entry which is preliminary data.</text>
</comment>
<dbReference type="GO" id="GO:0016020">
    <property type="term" value="C:membrane"/>
    <property type="evidence" value="ECO:0007669"/>
    <property type="project" value="InterPro"/>
</dbReference>
<dbReference type="InterPro" id="IPR036719">
    <property type="entry name" value="Neuro-gated_channel_TM_sf"/>
</dbReference>
<evidence type="ECO:0000259" key="3">
    <source>
        <dbReference type="Pfam" id="PF02932"/>
    </source>
</evidence>
<evidence type="ECO:0000313" key="5">
    <source>
        <dbReference type="Proteomes" id="UP000784294"/>
    </source>
</evidence>
<accession>A0A3S5FC50</accession>
<dbReference type="SUPFAM" id="SSF90112">
    <property type="entry name" value="Neurotransmitter-gated ion-channel transmembrane pore"/>
    <property type="match status" value="1"/>
</dbReference>
<evidence type="ECO:0000256" key="1">
    <source>
        <dbReference type="SAM" id="Phobius"/>
    </source>
</evidence>
<feature type="domain" description="Neurotransmitter-gated ion-channel transmembrane" evidence="3">
    <location>
        <begin position="1"/>
        <end position="260"/>
    </location>
</feature>
<organism evidence="4 5">
    <name type="scientific">Protopolystoma xenopodis</name>
    <dbReference type="NCBI Taxonomy" id="117903"/>
    <lineage>
        <taxon>Eukaryota</taxon>
        <taxon>Metazoa</taxon>
        <taxon>Spiralia</taxon>
        <taxon>Lophotrochozoa</taxon>
        <taxon>Platyhelminthes</taxon>
        <taxon>Monogenea</taxon>
        <taxon>Polyopisthocotylea</taxon>
        <taxon>Polystomatidea</taxon>
        <taxon>Polystomatidae</taxon>
        <taxon>Protopolystoma</taxon>
    </lineage>
</organism>
<dbReference type="OrthoDB" id="5975154at2759"/>
<keyword evidence="1" id="KW-0812">Transmembrane</keyword>
<name>A0A3S5FC50_9PLAT</name>
<dbReference type="AlphaFoldDB" id="A0A3S5FC50"/>
<dbReference type="Pfam" id="PF02932">
    <property type="entry name" value="Neur_chan_memb"/>
    <property type="match status" value="1"/>
</dbReference>
<evidence type="ECO:0000256" key="2">
    <source>
        <dbReference type="SAM" id="SignalP"/>
    </source>
</evidence>
<proteinExistence type="predicted"/>
<gene>
    <name evidence="4" type="ORF">PXEA_LOCUS3716</name>
</gene>
<dbReference type="GO" id="GO:0006811">
    <property type="term" value="P:monoatomic ion transport"/>
    <property type="evidence" value="ECO:0007669"/>
    <property type="project" value="InterPro"/>
</dbReference>